<dbReference type="AlphaFoldDB" id="A0A498IT42"/>
<comment type="caution">
    <text evidence="1">The sequence shown here is derived from an EMBL/GenBank/DDBJ whole genome shotgun (WGS) entry which is preliminary data.</text>
</comment>
<dbReference type="PANTHER" id="PTHR19446">
    <property type="entry name" value="REVERSE TRANSCRIPTASES"/>
    <property type="match status" value="1"/>
</dbReference>
<protein>
    <submittedName>
        <fullName evidence="1">Uncharacterized protein</fullName>
    </submittedName>
</protein>
<gene>
    <name evidence="1" type="ORF">DVH24_021749</name>
</gene>
<keyword evidence="2" id="KW-1185">Reference proteome</keyword>
<reference evidence="1 2" key="1">
    <citation type="submission" date="2018-10" db="EMBL/GenBank/DDBJ databases">
        <title>A high-quality apple genome assembly.</title>
        <authorList>
            <person name="Hu J."/>
        </authorList>
    </citation>
    <scope>NUCLEOTIDE SEQUENCE [LARGE SCALE GENOMIC DNA]</scope>
    <source>
        <strain evidence="2">cv. HFTH1</strain>
        <tissue evidence="1">Young leaf</tissue>
    </source>
</reference>
<accession>A0A498IT42</accession>
<organism evidence="1 2">
    <name type="scientific">Malus domestica</name>
    <name type="common">Apple</name>
    <name type="synonym">Pyrus malus</name>
    <dbReference type="NCBI Taxonomy" id="3750"/>
    <lineage>
        <taxon>Eukaryota</taxon>
        <taxon>Viridiplantae</taxon>
        <taxon>Streptophyta</taxon>
        <taxon>Embryophyta</taxon>
        <taxon>Tracheophyta</taxon>
        <taxon>Spermatophyta</taxon>
        <taxon>Magnoliopsida</taxon>
        <taxon>eudicotyledons</taxon>
        <taxon>Gunneridae</taxon>
        <taxon>Pentapetalae</taxon>
        <taxon>rosids</taxon>
        <taxon>fabids</taxon>
        <taxon>Rosales</taxon>
        <taxon>Rosaceae</taxon>
        <taxon>Amygdaloideae</taxon>
        <taxon>Maleae</taxon>
        <taxon>Malus</taxon>
    </lineage>
</organism>
<dbReference type="EMBL" id="RDQH01000336">
    <property type="protein sequence ID" value="RXH86476.1"/>
    <property type="molecule type" value="Genomic_DNA"/>
</dbReference>
<evidence type="ECO:0000313" key="1">
    <source>
        <dbReference type="EMBL" id="RXH86476.1"/>
    </source>
</evidence>
<dbReference type="Proteomes" id="UP000290289">
    <property type="component" value="Chromosome 10"/>
</dbReference>
<proteinExistence type="predicted"/>
<sequence length="476" mass="55115">MVKLCFRSQENHFDDRPQFLIPQLHPINPAVHSTCLPKVILATGITRTIIRLLEKYANLKWFTNGNFRQEEEAFAVLIRGYITDTLKNMVESLSLNFQMLISMVLSLAVGTEQIDCSSFSPNLVEIENFYWMIILPKLQTSNETEHPKLMDNALKIFIAIRNATLETMILQFCLTLPQFLVVYSFVINDLDKSQKRKNNILLEQFGARKASLGIDYLNFHDNGITAFLKLNLDFSLRSFSDLIHSMASVDVQLPVHRILHDWALQIRGHASKPIVFISLFTWSEVLSRNFVPTDLFLHHDKVIVAWENMRATLDSAIWFSLVYKGFTIIGWNHLPALVQAHMIHILYGERIQTLLSRGHEMSASLGELSNSEECRNYSFYRRIRKEEVVVALKKMKHKKAIGPDNIPIEVWKLLGETGITWLTNLFNRILKTKKMPNEWRTSTLVPIYKNKGDVQNCMNYRGRLFALTKWDWTGLD</sequence>
<evidence type="ECO:0000313" key="2">
    <source>
        <dbReference type="Proteomes" id="UP000290289"/>
    </source>
</evidence>
<name>A0A498IT42_MALDO</name>
<dbReference type="STRING" id="3750.A0A498IT42"/>